<sequence>MPPPGVCLNIMKERHRKDGKGTPENPEKFLDQDFEFLHQYCTIRGMRYIDDMFPPDRNSIGQGLLSPEEVARVKWVRPRFDFSQGAVGNCWFLASIGALTFQPHILKKVLPTDQGFQKDYAGIFHFRFWRFGKWVDVVIDDKLPMMDGRFIFVHSKTPNEFWPALLEKAYAKVCGSYADMNSGACLRLSWTSPGGST</sequence>
<comment type="similarity">
    <text evidence="1">Belongs to the peptidase C2 family.</text>
</comment>
<dbReference type="SMART" id="SM00230">
    <property type="entry name" value="CysPc"/>
    <property type="match status" value="1"/>
</dbReference>
<dbReference type="InterPro" id="IPR022684">
    <property type="entry name" value="Calpain_cysteine_protease"/>
</dbReference>
<evidence type="ECO:0000259" key="7">
    <source>
        <dbReference type="PROSITE" id="PS50203"/>
    </source>
</evidence>
<evidence type="ECO:0000256" key="6">
    <source>
        <dbReference type="PROSITE-ProRule" id="PRU00239"/>
    </source>
</evidence>
<evidence type="ECO:0000313" key="9">
    <source>
        <dbReference type="Proteomes" id="UP001221898"/>
    </source>
</evidence>
<feature type="domain" description="Calpain catalytic" evidence="7">
    <location>
        <begin position="47"/>
        <end position="197"/>
    </location>
</feature>
<dbReference type="GO" id="GO:0006508">
    <property type="term" value="P:proteolysis"/>
    <property type="evidence" value="ECO:0007669"/>
    <property type="project" value="UniProtKB-KW"/>
</dbReference>
<keyword evidence="3" id="KW-0378">Hydrolase</keyword>
<feature type="active site" evidence="5">
    <location>
        <position position="90"/>
    </location>
</feature>
<dbReference type="AlphaFoldDB" id="A0AAD7R0Z6"/>
<dbReference type="PROSITE" id="PS50203">
    <property type="entry name" value="CALPAIN_CAT"/>
    <property type="match status" value="1"/>
</dbReference>
<evidence type="ECO:0000313" key="8">
    <source>
        <dbReference type="EMBL" id="KAJ8352975.1"/>
    </source>
</evidence>
<evidence type="ECO:0000256" key="3">
    <source>
        <dbReference type="ARBA" id="ARBA00022801"/>
    </source>
</evidence>
<comment type="caution">
    <text evidence="8">The sequence shown here is derived from an EMBL/GenBank/DDBJ whole genome shotgun (WGS) entry which is preliminary data.</text>
</comment>
<dbReference type="Proteomes" id="UP001221898">
    <property type="component" value="Unassembled WGS sequence"/>
</dbReference>
<dbReference type="InterPro" id="IPR000169">
    <property type="entry name" value="Pept_cys_AS"/>
</dbReference>
<evidence type="ECO:0000256" key="2">
    <source>
        <dbReference type="ARBA" id="ARBA00022670"/>
    </source>
</evidence>
<name>A0AAD7R0Z6_9TELE</name>
<protein>
    <recommendedName>
        <fullName evidence="7">Calpain catalytic domain-containing protein</fullName>
    </recommendedName>
</protein>
<comment type="caution">
    <text evidence="6">Lacks conserved residue(s) required for the propagation of feature annotation.</text>
</comment>
<dbReference type="GO" id="GO:0004198">
    <property type="term" value="F:calcium-dependent cysteine-type endopeptidase activity"/>
    <property type="evidence" value="ECO:0007669"/>
    <property type="project" value="InterPro"/>
</dbReference>
<accession>A0AAD7R0Z6</accession>
<evidence type="ECO:0000256" key="1">
    <source>
        <dbReference type="ARBA" id="ARBA00007623"/>
    </source>
</evidence>
<dbReference type="PANTHER" id="PTHR10183:SF302">
    <property type="entry name" value="CALPAIN-14"/>
    <property type="match status" value="1"/>
</dbReference>
<dbReference type="PRINTS" id="PR00704">
    <property type="entry name" value="CALPAIN"/>
</dbReference>
<reference evidence="8" key="1">
    <citation type="journal article" date="2023" name="Science">
        <title>Genome structures resolve the early diversification of teleost fishes.</title>
        <authorList>
            <person name="Parey E."/>
            <person name="Louis A."/>
            <person name="Montfort J."/>
            <person name="Bouchez O."/>
            <person name="Roques C."/>
            <person name="Iampietro C."/>
            <person name="Lluch J."/>
            <person name="Castinel A."/>
            <person name="Donnadieu C."/>
            <person name="Desvignes T."/>
            <person name="Floi Bucao C."/>
            <person name="Jouanno E."/>
            <person name="Wen M."/>
            <person name="Mejri S."/>
            <person name="Dirks R."/>
            <person name="Jansen H."/>
            <person name="Henkel C."/>
            <person name="Chen W.J."/>
            <person name="Zahm M."/>
            <person name="Cabau C."/>
            <person name="Klopp C."/>
            <person name="Thompson A.W."/>
            <person name="Robinson-Rechavi M."/>
            <person name="Braasch I."/>
            <person name="Lecointre G."/>
            <person name="Bobe J."/>
            <person name="Postlethwait J.H."/>
            <person name="Berthelot C."/>
            <person name="Roest Crollius H."/>
            <person name="Guiguen Y."/>
        </authorList>
    </citation>
    <scope>NUCLEOTIDE SEQUENCE</scope>
    <source>
        <strain evidence="8">NC1722</strain>
    </source>
</reference>
<dbReference type="Pfam" id="PF00648">
    <property type="entry name" value="Peptidase_C2"/>
    <property type="match status" value="1"/>
</dbReference>
<dbReference type="PROSITE" id="PS00139">
    <property type="entry name" value="THIOL_PROTEASE_CYS"/>
    <property type="match status" value="1"/>
</dbReference>
<dbReference type="InterPro" id="IPR001300">
    <property type="entry name" value="Peptidase_C2_calpain_cat"/>
</dbReference>
<dbReference type="SUPFAM" id="SSF54001">
    <property type="entry name" value="Cysteine proteinases"/>
    <property type="match status" value="1"/>
</dbReference>
<evidence type="ECO:0000256" key="5">
    <source>
        <dbReference type="PIRSR" id="PIRSR622684-1"/>
    </source>
</evidence>
<evidence type="ECO:0000256" key="4">
    <source>
        <dbReference type="ARBA" id="ARBA00022807"/>
    </source>
</evidence>
<dbReference type="PANTHER" id="PTHR10183">
    <property type="entry name" value="CALPAIN"/>
    <property type="match status" value="1"/>
</dbReference>
<keyword evidence="9" id="KW-1185">Reference proteome</keyword>
<proteinExistence type="inferred from homology"/>
<organism evidence="8 9">
    <name type="scientific">Aldrovandia affinis</name>
    <dbReference type="NCBI Taxonomy" id="143900"/>
    <lineage>
        <taxon>Eukaryota</taxon>
        <taxon>Metazoa</taxon>
        <taxon>Chordata</taxon>
        <taxon>Craniata</taxon>
        <taxon>Vertebrata</taxon>
        <taxon>Euteleostomi</taxon>
        <taxon>Actinopterygii</taxon>
        <taxon>Neopterygii</taxon>
        <taxon>Teleostei</taxon>
        <taxon>Notacanthiformes</taxon>
        <taxon>Halosauridae</taxon>
        <taxon>Aldrovandia</taxon>
    </lineage>
</organism>
<dbReference type="EMBL" id="JAINUG010001883">
    <property type="protein sequence ID" value="KAJ8352975.1"/>
    <property type="molecule type" value="Genomic_DNA"/>
</dbReference>
<keyword evidence="2" id="KW-0645">Protease</keyword>
<dbReference type="InterPro" id="IPR038765">
    <property type="entry name" value="Papain-like_cys_pep_sf"/>
</dbReference>
<dbReference type="GO" id="GO:0005737">
    <property type="term" value="C:cytoplasm"/>
    <property type="evidence" value="ECO:0007669"/>
    <property type="project" value="TreeGrafter"/>
</dbReference>
<gene>
    <name evidence="8" type="ORF">AAFF_G00125670</name>
</gene>
<keyword evidence="4" id="KW-0788">Thiol protease</keyword>